<sequence>MSFKIITIARTSEGREIPREKIVPGKEISVGRLSDNDVHLADLAVEPKHAVIRETEPGRLVVDSISGLGFGFDGRTVKHAELESAVGAELRFGSHRLKIGSDDGAISITVERVEALSDSSEEKDQQTVFTLRGLMPGKRGSAYVFLALILAAFLAWPIYTYASTRGEKIRPQGFHADKTWETGKLSKAHAELENDCQACHVDAFVAVRDDACEACHTNAPHERAAGLQRVALTGPGRPGPAAYDHAPADKLAAAHGGNDGLGDRITKFFKRTFNKPEGRCVDCHTEHEGAGPMPATQQAFCADCHNGLQGRLQSAGLQSSIGSASDFGTQHPQFRPLILAGFDTEHPVPFAKRDARMGGNPLLGWRMQRAVLDRPLQMPDGLKFTHAQHLSKTNGVAEMWRNVSPGQGAGMDCENCHKVDSSGTRYQPVRMETACQSCHSLGLQTIGGTVRQLPHGQPAQVIADIRAFYGSGGSFRPTGLPIARYTRARPGDVNAERRSADLARAAALLPGKGDALIRATFAPGGVCGECHTVSMGGPAEVRIAPVAQPMRYLRNGWFDHRPHMNLDVRASDGNRRWGCRDCHAAEKSNNANDLLLPTVANCQQCHVGEKGAHSVQLVRSGTVSSCAMCHDYHADEGAPWVLKRGSRKKAPANQVAMLQVRWR</sequence>
<dbReference type="SUPFAM" id="SSF49879">
    <property type="entry name" value="SMAD/FHA domain"/>
    <property type="match status" value="1"/>
</dbReference>
<keyword evidence="1" id="KW-0732">Signal</keyword>
<gene>
    <name evidence="4" type="ORF">ACFSCW_10080</name>
</gene>
<keyword evidence="2" id="KW-0472">Membrane</keyword>
<comment type="caution">
    <text evidence="4">The sequence shown here is derived from an EMBL/GenBank/DDBJ whole genome shotgun (WGS) entry which is preliminary data.</text>
</comment>
<dbReference type="CDD" id="cd08168">
    <property type="entry name" value="Cytochrom_C3"/>
    <property type="match status" value="1"/>
</dbReference>
<name>A0ABW4I304_9SPHN</name>
<feature type="transmembrane region" description="Helical" evidence="2">
    <location>
        <begin position="142"/>
        <end position="162"/>
    </location>
</feature>
<evidence type="ECO:0000256" key="1">
    <source>
        <dbReference type="ARBA" id="ARBA00022729"/>
    </source>
</evidence>
<reference evidence="5" key="1">
    <citation type="journal article" date="2019" name="Int. J. Syst. Evol. Microbiol.">
        <title>The Global Catalogue of Microorganisms (GCM) 10K type strain sequencing project: providing services to taxonomists for standard genome sequencing and annotation.</title>
        <authorList>
            <consortium name="The Broad Institute Genomics Platform"/>
            <consortium name="The Broad Institute Genome Sequencing Center for Infectious Disease"/>
            <person name="Wu L."/>
            <person name="Ma J."/>
        </authorList>
    </citation>
    <scope>NUCLEOTIDE SEQUENCE [LARGE SCALE GENOMIC DNA]</scope>
    <source>
        <strain evidence="5">CGMCC 1.16275</strain>
    </source>
</reference>
<dbReference type="PANTHER" id="PTHR35038:SF8">
    <property type="entry name" value="C-TYPE POLYHEME CYTOCHROME OMCC"/>
    <property type="match status" value="1"/>
</dbReference>
<dbReference type="Pfam" id="PF09699">
    <property type="entry name" value="Paired_CXXCH_1"/>
    <property type="match status" value="1"/>
</dbReference>
<dbReference type="Proteomes" id="UP001597115">
    <property type="component" value="Unassembled WGS sequence"/>
</dbReference>
<proteinExistence type="predicted"/>
<organism evidence="4 5">
    <name type="scientific">Sphingomonas tabacisoli</name>
    <dbReference type="NCBI Taxonomy" id="2249466"/>
    <lineage>
        <taxon>Bacteria</taxon>
        <taxon>Pseudomonadati</taxon>
        <taxon>Pseudomonadota</taxon>
        <taxon>Alphaproteobacteria</taxon>
        <taxon>Sphingomonadales</taxon>
        <taxon>Sphingomonadaceae</taxon>
        <taxon>Sphingomonas</taxon>
    </lineage>
</organism>
<evidence type="ECO:0000313" key="4">
    <source>
        <dbReference type="EMBL" id="MFD1612148.1"/>
    </source>
</evidence>
<dbReference type="RefSeq" id="WP_380888855.1">
    <property type="nucleotide sequence ID" value="NZ_JBHUDY010000001.1"/>
</dbReference>
<dbReference type="EMBL" id="JBHUDY010000001">
    <property type="protein sequence ID" value="MFD1612148.1"/>
    <property type="molecule type" value="Genomic_DNA"/>
</dbReference>
<dbReference type="InterPro" id="IPR036280">
    <property type="entry name" value="Multihaem_cyt_sf"/>
</dbReference>
<dbReference type="InterPro" id="IPR000253">
    <property type="entry name" value="FHA_dom"/>
</dbReference>
<evidence type="ECO:0000313" key="5">
    <source>
        <dbReference type="Proteomes" id="UP001597115"/>
    </source>
</evidence>
<feature type="domain" description="FHA" evidence="3">
    <location>
        <begin position="28"/>
        <end position="82"/>
    </location>
</feature>
<accession>A0ABW4I304</accession>
<dbReference type="SUPFAM" id="SSF48695">
    <property type="entry name" value="Multiheme cytochromes"/>
    <property type="match status" value="2"/>
</dbReference>
<dbReference type="Gene3D" id="2.60.200.20">
    <property type="match status" value="1"/>
</dbReference>
<evidence type="ECO:0000259" key="3">
    <source>
        <dbReference type="PROSITE" id="PS50006"/>
    </source>
</evidence>
<dbReference type="InterPro" id="IPR008984">
    <property type="entry name" value="SMAD_FHA_dom_sf"/>
</dbReference>
<dbReference type="Gene3D" id="3.90.10.10">
    <property type="entry name" value="Cytochrome C3"/>
    <property type="match status" value="2"/>
</dbReference>
<keyword evidence="5" id="KW-1185">Reference proteome</keyword>
<dbReference type="CDD" id="cd00060">
    <property type="entry name" value="FHA"/>
    <property type="match status" value="1"/>
</dbReference>
<dbReference type="PANTHER" id="PTHR35038">
    <property type="entry name" value="DISSIMILATORY SULFITE REDUCTASE SIRA"/>
    <property type="match status" value="1"/>
</dbReference>
<keyword evidence="2" id="KW-1133">Transmembrane helix</keyword>
<dbReference type="PROSITE" id="PS50006">
    <property type="entry name" value="FHA_DOMAIN"/>
    <property type="match status" value="1"/>
</dbReference>
<keyword evidence="2" id="KW-0812">Transmembrane</keyword>
<protein>
    <submittedName>
        <fullName evidence="4">Cytochrome c3 family protein</fullName>
    </submittedName>
</protein>
<dbReference type="InterPro" id="IPR051829">
    <property type="entry name" value="Multiheme_Cytochr_ET"/>
</dbReference>
<evidence type="ECO:0000256" key="2">
    <source>
        <dbReference type="SAM" id="Phobius"/>
    </source>
</evidence>
<dbReference type="InterPro" id="IPR010177">
    <property type="entry name" value="Paired_CXXCH_1"/>
</dbReference>